<comment type="caution">
    <text evidence="1">The sequence shown here is derived from an EMBL/GenBank/DDBJ whole genome shotgun (WGS) entry which is preliminary data.</text>
</comment>
<evidence type="ECO:0008006" key="3">
    <source>
        <dbReference type="Google" id="ProtNLM"/>
    </source>
</evidence>
<reference evidence="1 2" key="1">
    <citation type="submission" date="2018-06" db="EMBL/GenBank/DDBJ databases">
        <title>Comparative genomics reveals the genomic features of Rhizophagus irregularis, R. cerebriforme, R. diaphanum and Gigaspora rosea, and their symbiotic lifestyle signature.</title>
        <authorList>
            <person name="Morin E."/>
            <person name="San Clemente H."/>
            <person name="Chen E.C.H."/>
            <person name="De La Providencia I."/>
            <person name="Hainaut M."/>
            <person name="Kuo A."/>
            <person name="Kohler A."/>
            <person name="Murat C."/>
            <person name="Tang N."/>
            <person name="Roy S."/>
            <person name="Loubradou J."/>
            <person name="Henrissat B."/>
            <person name="Grigoriev I.V."/>
            <person name="Corradi N."/>
            <person name="Roux C."/>
            <person name="Martin F.M."/>
        </authorList>
    </citation>
    <scope>NUCLEOTIDE SEQUENCE [LARGE SCALE GENOMIC DNA]</scope>
    <source>
        <strain evidence="1 2">DAOM 227022</strain>
    </source>
</reference>
<proteinExistence type="predicted"/>
<evidence type="ECO:0000313" key="2">
    <source>
        <dbReference type="Proteomes" id="UP000265703"/>
    </source>
</evidence>
<gene>
    <name evidence="1" type="ORF">C1645_818031</name>
</gene>
<protein>
    <recommendedName>
        <fullName evidence="3">Senescence domain-containing protein</fullName>
    </recommendedName>
</protein>
<organism evidence="1 2">
    <name type="scientific">Glomus cerebriforme</name>
    <dbReference type="NCBI Taxonomy" id="658196"/>
    <lineage>
        <taxon>Eukaryota</taxon>
        <taxon>Fungi</taxon>
        <taxon>Fungi incertae sedis</taxon>
        <taxon>Mucoromycota</taxon>
        <taxon>Glomeromycotina</taxon>
        <taxon>Glomeromycetes</taxon>
        <taxon>Glomerales</taxon>
        <taxon>Glomeraceae</taxon>
        <taxon>Glomus</taxon>
    </lineage>
</organism>
<sequence>MGFFDDLEETYKSVGKVVTTTAKTAAVVSTSAAGLTATGFYYGGKAVKELAKENDNEVLENLGKLIEEAGTKGMNSITGGEIEKKYLVFIPAASLYIVIMSY</sequence>
<keyword evidence="2" id="KW-1185">Reference proteome</keyword>
<evidence type="ECO:0000313" key="1">
    <source>
        <dbReference type="EMBL" id="RIA94413.1"/>
    </source>
</evidence>
<accession>A0A397T862</accession>
<dbReference type="EMBL" id="QKYT01000081">
    <property type="protein sequence ID" value="RIA94413.1"/>
    <property type="molecule type" value="Genomic_DNA"/>
</dbReference>
<dbReference type="AlphaFoldDB" id="A0A397T862"/>
<dbReference type="Proteomes" id="UP000265703">
    <property type="component" value="Unassembled WGS sequence"/>
</dbReference>
<name>A0A397T862_9GLOM</name>